<evidence type="ECO:0000313" key="4">
    <source>
        <dbReference type="Proteomes" id="UP000237632"/>
    </source>
</evidence>
<accession>A0A103GKG3</accession>
<dbReference type="EMBL" id="JAUJRV010000041">
    <property type="protein sequence ID" value="MDN7799152.1"/>
    <property type="molecule type" value="Genomic_DNA"/>
</dbReference>
<keyword evidence="1" id="KW-1133">Transmembrane helix</keyword>
<dbReference type="EMBL" id="PVHK01000097">
    <property type="protein sequence ID" value="PRH41743.1"/>
    <property type="molecule type" value="Genomic_DNA"/>
</dbReference>
<evidence type="ECO:0000313" key="3">
    <source>
        <dbReference type="EMBL" id="PRH41743.1"/>
    </source>
</evidence>
<gene>
    <name evidence="3" type="ORF">C6T65_13755</name>
    <name evidence="2" type="ORF">QZM33_29855</name>
</gene>
<feature type="transmembrane region" description="Helical" evidence="1">
    <location>
        <begin position="140"/>
        <end position="162"/>
    </location>
</feature>
<sequence length="377" mass="42698">MIKALIYWIFMALPAKERMRVATWRFRALREMFYRETRLDVAKKGLRNSETLLERLTTLEQRHRSRKNLSWPAFQKIAQRMRAGDDFATAMKSFVPTDEFVLLELAGQSPRDDAAIRGLELAEMAAHAKGVLSATTSMQLAYPAFLIVYLYAFCVLFGSEILPATLDVQPLEKWSAFGRVVYAFDTFCADYWWLTSSVVAGLVAGYFYTLKRWTGERRNKIDAMPLMWRNRRDLRAALLIVSLAGLFDSSLTLRAALDRLTKAADPWMRWHLRRMSARLTANPDKPMQALDTGIFSETTIDIMTDAAGRDQFVESIKELGQHSLSRVVDAVKRNAKITHYVLLGGAVLLFLVFGLGSYFATGAVAFDGASTSLNQKF</sequence>
<feature type="transmembrane region" description="Helical" evidence="1">
    <location>
        <begin position="340"/>
        <end position="366"/>
    </location>
</feature>
<reference evidence="2" key="2">
    <citation type="submission" date="2023-07" db="EMBL/GenBank/DDBJ databases">
        <title>A collection of bacterial strains from the Burkholderia cepacia Research Laboratory and Repository.</title>
        <authorList>
            <person name="Lipuma J."/>
            <person name="Spilker T."/>
            <person name="Caverly L."/>
        </authorList>
    </citation>
    <scope>NUCLEOTIDE SEQUENCE</scope>
    <source>
        <strain evidence="2">AU44268</strain>
    </source>
</reference>
<name>A0A103GKG3_BURVI</name>
<keyword evidence="1" id="KW-0812">Transmembrane</keyword>
<dbReference type="Proteomes" id="UP001171620">
    <property type="component" value="Unassembled WGS sequence"/>
</dbReference>
<evidence type="ECO:0000313" key="2">
    <source>
        <dbReference type="EMBL" id="MDN7799152.1"/>
    </source>
</evidence>
<evidence type="ECO:0000256" key="1">
    <source>
        <dbReference type="SAM" id="Phobius"/>
    </source>
</evidence>
<proteinExistence type="predicted"/>
<feature type="transmembrane region" description="Helical" evidence="1">
    <location>
        <begin position="191"/>
        <end position="210"/>
    </location>
</feature>
<keyword evidence="1" id="KW-0472">Membrane</keyword>
<organism evidence="3 4">
    <name type="scientific">Burkholderia vietnamiensis</name>
    <dbReference type="NCBI Taxonomy" id="60552"/>
    <lineage>
        <taxon>Bacteria</taxon>
        <taxon>Pseudomonadati</taxon>
        <taxon>Pseudomonadota</taxon>
        <taxon>Betaproteobacteria</taxon>
        <taxon>Burkholderiales</taxon>
        <taxon>Burkholderiaceae</taxon>
        <taxon>Burkholderia</taxon>
        <taxon>Burkholderia cepacia complex</taxon>
    </lineage>
</organism>
<protein>
    <submittedName>
        <fullName evidence="3">Type II secretion system protein</fullName>
    </submittedName>
</protein>
<comment type="caution">
    <text evidence="3">The sequence shown here is derived from an EMBL/GenBank/DDBJ whole genome shotgun (WGS) entry which is preliminary data.</text>
</comment>
<dbReference type="Proteomes" id="UP000237632">
    <property type="component" value="Unassembled WGS sequence"/>
</dbReference>
<reference evidence="3 4" key="1">
    <citation type="submission" date="2018-03" db="EMBL/GenBank/DDBJ databases">
        <authorList>
            <person name="Nguyen K."/>
            <person name="Fouts D."/>
            <person name="Sutton G."/>
        </authorList>
    </citation>
    <scope>NUCLEOTIDE SEQUENCE [LARGE SCALE GENOMIC DNA]</scope>
    <source>
        <strain evidence="3 4">AU3578</strain>
    </source>
</reference>
<dbReference type="AlphaFoldDB" id="A0A103GKG3"/>